<dbReference type="STRING" id="5722.A2H3H2"/>
<dbReference type="SMR" id="A2H3H2"/>
<dbReference type="AlphaFoldDB" id="A2H3H2"/>
<accession>A2H3H2</accession>
<dbReference type="OrthoDB" id="447635at2759"/>
<dbReference type="Proteomes" id="UP000001542">
    <property type="component" value="Unassembled WGS sequence"/>
</dbReference>
<dbReference type="EMBL" id="DS125243">
    <property type="protein sequence ID" value="EAX76045.1"/>
    <property type="molecule type" value="Genomic_DNA"/>
</dbReference>
<organism evidence="1 2">
    <name type="scientific">Trichomonas vaginalis (strain ATCC PRA-98 / G3)</name>
    <dbReference type="NCBI Taxonomy" id="412133"/>
    <lineage>
        <taxon>Eukaryota</taxon>
        <taxon>Metamonada</taxon>
        <taxon>Parabasalia</taxon>
        <taxon>Trichomonadida</taxon>
        <taxon>Trichomonadidae</taxon>
        <taxon>Trichomonas</taxon>
    </lineage>
</organism>
<keyword evidence="2" id="KW-1185">Reference proteome</keyword>
<dbReference type="SUPFAM" id="SSF54060">
    <property type="entry name" value="His-Me finger endonucleases"/>
    <property type="match status" value="1"/>
</dbReference>
<sequence>MKQVKFVPHQSQWTDEEFQAMVEGVENDIDGELEGAQTIIATKIAQSSLMTEMTNLKADVLMNQASNEKCLNDFTETLRNYERENRDLARLIYRFFEEIDAIWKVLGKDRTCNTVLREYQIEEGIVEEEEEEEEEEKHEAVPEAATWATLVADDGYEISQPYPYQIRNKETGKVLTPVLNNLGHLNLNLRNRGSISMGKLVAIQWVPNPGKKTKVRHIDGDKLNNRKENLEWF</sequence>
<proteinExistence type="predicted"/>
<gene>
    <name evidence="1" type="ORF">TVAG_131470</name>
</gene>
<dbReference type="GO" id="GO:0045275">
    <property type="term" value="C:respiratory chain complex III"/>
    <property type="evidence" value="ECO:0000318"/>
    <property type="project" value="GO_Central"/>
</dbReference>
<dbReference type="GO" id="GO:0006122">
    <property type="term" value="P:mitochondrial electron transport, ubiquinol to cytochrome c"/>
    <property type="evidence" value="ECO:0000318"/>
    <property type="project" value="GO_Central"/>
</dbReference>
<reference evidence="1" key="2">
    <citation type="journal article" date="2007" name="Science">
        <title>Draft genome sequence of the sexually transmitted pathogen Trichomonas vaginalis.</title>
        <authorList>
            <person name="Carlton J.M."/>
            <person name="Hirt R.P."/>
            <person name="Silva J.C."/>
            <person name="Delcher A.L."/>
            <person name="Schatz M."/>
            <person name="Zhao Q."/>
            <person name="Wortman J.R."/>
            <person name="Bidwell S.L."/>
            <person name="Alsmark U.C.M."/>
            <person name="Besteiro S."/>
            <person name="Sicheritz-Ponten T."/>
            <person name="Noel C.J."/>
            <person name="Dacks J.B."/>
            <person name="Foster P.G."/>
            <person name="Simillion C."/>
            <person name="Van de Peer Y."/>
            <person name="Miranda-Saavedra D."/>
            <person name="Barton G.J."/>
            <person name="Westrop G.D."/>
            <person name="Mueller S."/>
            <person name="Dessi D."/>
            <person name="Fiori P.L."/>
            <person name="Ren Q."/>
            <person name="Paulsen I."/>
            <person name="Zhang H."/>
            <person name="Bastida-Corcuera F.D."/>
            <person name="Simoes-Barbosa A."/>
            <person name="Brown M.T."/>
            <person name="Hayes R.D."/>
            <person name="Mukherjee M."/>
            <person name="Okumura C.Y."/>
            <person name="Schneider R."/>
            <person name="Smith A.J."/>
            <person name="Vanacova S."/>
            <person name="Villalvazo M."/>
            <person name="Haas B.J."/>
            <person name="Pertea M."/>
            <person name="Feldblyum T.V."/>
            <person name="Utterback T.R."/>
            <person name="Shu C.L."/>
            <person name="Osoegawa K."/>
            <person name="de Jong P.J."/>
            <person name="Hrdy I."/>
            <person name="Horvathova L."/>
            <person name="Zubacova Z."/>
            <person name="Dolezal P."/>
            <person name="Malik S.B."/>
            <person name="Logsdon J.M. Jr."/>
            <person name="Henze K."/>
            <person name="Gupta A."/>
            <person name="Wang C.C."/>
            <person name="Dunne R.L."/>
            <person name="Upcroft J.A."/>
            <person name="Upcroft P."/>
            <person name="White O."/>
            <person name="Salzberg S.L."/>
            <person name="Tang P."/>
            <person name="Chiu C.-H."/>
            <person name="Lee Y.-S."/>
            <person name="Embley T.M."/>
            <person name="Coombs G.H."/>
            <person name="Mottram J.C."/>
            <person name="Tachezy J."/>
            <person name="Fraser-Liggett C.M."/>
            <person name="Johnson P.J."/>
        </authorList>
    </citation>
    <scope>NUCLEOTIDE SEQUENCE [LARGE SCALE GENOMIC DNA]</scope>
    <source>
        <strain evidence="1">G3</strain>
    </source>
</reference>
<dbReference type="GO" id="GO:0005739">
    <property type="term" value="C:mitochondrion"/>
    <property type="evidence" value="ECO:0007669"/>
    <property type="project" value="GOC"/>
</dbReference>
<reference evidence="1" key="1">
    <citation type="submission" date="2006-10" db="EMBL/GenBank/DDBJ databases">
        <authorList>
            <person name="Amadeo P."/>
            <person name="Zhao Q."/>
            <person name="Wortman J."/>
            <person name="Fraser-Liggett C."/>
            <person name="Carlton J."/>
        </authorList>
    </citation>
    <scope>NUCLEOTIDE SEQUENCE</scope>
    <source>
        <strain evidence="1">G3</strain>
    </source>
</reference>
<evidence type="ECO:0000313" key="1">
    <source>
        <dbReference type="EMBL" id="EAX76045.1"/>
    </source>
</evidence>
<name>A2H3H2_TRIV3</name>
<dbReference type="InterPro" id="IPR044925">
    <property type="entry name" value="His-Me_finger_sf"/>
</dbReference>
<dbReference type="InParanoid" id="A2H3H2"/>
<evidence type="ECO:0000313" key="2">
    <source>
        <dbReference type="Proteomes" id="UP000001542"/>
    </source>
</evidence>
<dbReference type="Gene3D" id="3.90.75.20">
    <property type="match status" value="1"/>
</dbReference>
<dbReference type="VEuPathDB" id="TrichDB:TVAGG3_0829630"/>
<dbReference type="VEuPathDB" id="TrichDB:TVAG_131470"/>
<protein>
    <submittedName>
        <fullName evidence="1">Uncharacterized protein</fullName>
    </submittedName>
</protein>